<evidence type="ECO:0000313" key="6">
    <source>
        <dbReference type="Proteomes" id="UP000287022"/>
    </source>
</evidence>
<protein>
    <recommendedName>
        <fullName evidence="4">PNPLA domain-containing protein</fullName>
    </recommendedName>
</protein>
<keyword evidence="2" id="KW-0378">Hydrolase</keyword>
<evidence type="ECO:0000256" key="1">
    <source>
        <dbReference type="ARBA" id="ARBA00023098"/>
    </source>
</evidence>
<dbReference type="AlphaFoldDB" id="A0A432Z3P4"/>
<feature type="active site" description="Nucleophile" evidence="2">
    <location>
        <position position="112"/>
    </location>
</feature>
<evidence type="ECO:0000256" key="3">
    <source>
        <dbReference type="SAM" id="SignalP"/>
    </source>
</evidence>
<reference evidence="6" key="1">
    <citation type="journal article" date="2018" name="Front. Microbiol.">
        <title>Genome-Based Analysis Reveals the Taxonomy and Diversity of the Family Idiomarinaceae.</title>
        <authorList>
            <person name="Liu Y."/>
            <person name="Lai Q."/>
            <person name="Shao Z."/>
        </authorList>
    </citation>
    <scope>NUCLEOTIDE SEQUENCE [LARGE SCALE GENOMIC DNA]</scope>
    <source>
        <strain evidence="6">c121</strain>
    </source>
</reference>
<accession>A0A432Z3P4</accession>
<comment type="caution">
    <text evidence="5">The sequence shown here is derived from an EMBL/GenBank/DDBJ whole genome shotgun (WGS) entry which is preliminary data.</text>
</comment>
<evidence type="ECO:0000259" key="4">
    <source>
        <dbReference type="PROSITE" id="PS51635"/>
    </source>
</evidence>
<evidence type="ECO:0000313" key="5">
    <source>
        <dbReference type="EMBL" id="RUO72518.1"/>
    </source>
</evidence>
<dbReference type="InterPro" id="IPR002641">
    <property type="entry name" value="PNPLA_dom"/>
</dbReference>
<gene>
    <name evidence="5" type="ORF">CWI80_08180</name>
</gene>
<keyword evidence="6" id="KW-1185">Reference proteome</keyword>
<organism evidence="5 6">
    <name type="scientific">Pseudidiomarina sediminum</name>
    <dbReference type="NCBI Taxonomy" id="431675"/>
    <lineage>
        <taxon>Bacteria</taxon>
        <taxon>Pseudomonadati</taxon>
        <taxon>Pseudomonadota</taxon>
        <taxon>Gammaproteobacteria</taxon>
        <taxon>Alteromonadales</taxon>
        <taxon>Idiomarinaceae</taxon>
        <taxon>Pseudidiomarina</taxon>
    </lineage>
</organism>
<feature type="domain" description="PNPLA" evidence="4">
    <location>
        <begin position="67"/>
        <end position="303"/>
    </location>
</feature>
<feature type="chain" id="PRO_5019107228" description="PNPLA domain-containing protein" evidence="3">
    <location>
        <begin position="28"/>
        <end position="460"/>
    </location>
</feature>
<dbReference type="STRING" id="1122124.GCA_000423165_01512"/>
<dbReference type="GO" id="GO:0016787">
    <property type="term" value="F:hydrolase activity"/>
    <property type="evidence" value="ECO:0007669"/>
    <property type="project" value="UniProtKB-UniRule"/>
</dbReference>
<dbReference type="Proteomes" id="UP000287022">
    <property type="component" value="Unassembled WGS sequence"/>
</dbReference>
<proteinExistence type="predicted"/>
<dbReference type="GO" id="GO:0016042">
    <property type="term" value="P:lipid catabolic process"/>
    <property type="evidence" value="ECO:0007669"/>
    <property type="project" value="UniProtKB-UniRule"/>
</dbReference>
<dbReference type="SUPFAM" id="SSF52151">
    <property type="entry name" value="FabD/lysophospholipase-like"/>
    <property type="match status" value="1"/>
</dbReference>
<keyword evidence="2" id="KW-0442">Lipid degradation</keyword>
<evidence type="ECO:0000256" key="2">
    <source>
        <dbReference type="PROSITE-ProRule" id="PRU01161"/>
    </source>
</evidence>
<comment type="caution">
    <text evidence="2">Lacks conserved residue(s) required for the propagation of feature annotation.</text>
</comment>
<feature type="short sequence motif" description="DGA/G" evidence="2">
    <location>
        <begin position="290"/>
        <end position="292"/>
    </location>
</feature>
<dbReference type="InterPro" id="IPR016035">
    <property type="entry name" value="Acyl_Trfase/lysoPLipase"/>
</dbReference>
<dbReference type="PROSITE" id="PS51257">
    <property type="entry name" value="PROKAR_LIPOPROTEIN"/>
    <property type="match status" value="1"/>
</dbReference>
<feature type="active site" description="Proton acceptor" evidence="2">
    <location>
        <position position="290"/>
    </location>
</feature>
<dbReference type="Pfam" id="PF01734">
    <property type="entry name" value="Patatin"/>
    <property type="match status" value="1"/>
</dbReference>
<feature type="signal peptide" evidence="3">
    <location>
        <begin position="1"/>
        <end position="27"/>
    </location>
</feature>
<dbReference type="EMBL" id="PIQE01000002">
    <property type="protein sequence ID" value="RUO72518.1"/>
    <property type="molecule type" value="Genomic_DNA"/>
</dbReference>
<sequence length="460" mass="50375">MSHFKPAFVNTLWKQLLVACGAIFASACSTVGQIENEPITRTVTNEIPSILFASETIPEPQEVTLILAFSGGGTRASALSYGVLEELRDTMITVDGKPVRLLDEVDFISSVSGGSITAAYYGLFREQVFSDFKKDFLTRNLRDEILATLFNPVRWFSSLGITDHATRIYAQAGFGDHTFADMFANGPPYVAINATDLSQGTRFSFVQDYFNLLCSDISSFPVARAVAASAAMPIVFDPVVLKNYDTCDVSEAIDFLAKQSEKGRKGLRTSAFGALSYTNKKARPYVHLVDGGVSDNLGLRVISEPIELTGGLINYLKLKHGDDNFAVPGHFVIISVDASVKANDAIDTTSAPPSVTQVVNAVTDTQIHLYNEASIELLKQRLDDWSEETKASQRPVRTHFIEVQIDAVASTPIKRRLNLIPTTLGLPEKEVDLLIETGRNLLRENPQFQELLGSLALDNL</sequence>
<dbReference type="PROSITE" id="PS51635">
    <property type="entry name" value="PNPLA"/>
    <property type="match status" value="1"/>
</dbReference>
<keyword evidence="3" id="KW-0732">Signal</keyword>
<dbReference type="RefSeq" id="WP_051206862.1">
    <property type="nucleotide sequence ID" value="NZ_PIQE01000002.1"/>
</dbReference>
<dbReference type="Gene3D" id="3.40.1090.10">
    <property type="entry name" value="Cytosolic phospholipase A2 catalytic domain"/>
    <property type="match status" value="1"/>
</dbReference>
<name>A0A432Z3P4_9GAMM</name>
<keyword evidence="1 2" id="KW-0443">Lipid metabolism</keyword>